<evidence type="ECO:0000256" key="1">
    <source>
        <dbReference type="SAM" id="MobiDB-lite"/>
    </source>
</evidence>
<organism evidence="2 3">
    <name type="scientific">Daphnia magna</name>
    <dbReference type="NCBI Taxonomy" id="35525"/>
    <lineage>
        <taxon>Eukaryota</taxon>
        <taxon>Metazoa</taxon>
        <taxon>Ecdysozoa</taxon>
        <taxon>Arthropoda</taxon>
        <taxon>Crustacea</taxon>
        <taxon>Branchiopoda</taxon>
        <taxon>Diplostraca</taxon>
        <taxon>Cladocera</taxon>
        <taxon>Anomopoda</taxon>
        <taxon>Daphniidae</taxon>
        <taxon>Daphnia</taxon>
    </lineage>
</organism>
<accession>A0ABQ9ZX27</accession>
<sequence>MAAIYNASVICLIRGTQHIKYLLVSGEKRQKLCEENGLWLGRASKRKRKERTVERTEKEKSMHSDKERLENEEDEEVWDNRMGKQRKKERPSNNESVEREEENKERLDSG</sequence>
<evidence type="ECO:0000313" key="2">
    <source>
        <dbReference type="EMBL" id="KAK4017464.1"/>
    </source>
</evidence>
<evidence type="ECO:0000313" key="3">
    <source>
        <dbReference type="Proteomes" id="UP001234178"/>
    </source>
</evidence>
<keyword evidence="3" id="KW-1185">Reference proteome</keyword>
<feature type="region of interest" description="Disordered" evidence="1">
    <location>
        <begin position="44"/>
        <end position="110"/>
    </location>
</feature>
<feature type="compositionally biased region" description="Basic and acidic residues" evidence="1">
    <location>
        <begin position="51"/>
        <end position="69"/>
    </location>
</feature>
<feature type="compositionally biased region" description="Basic and acidic residues" evidence="1">
    <location>
        <begin position="101"/>
        <end position="110"/>
    </location>
</feature>
<comment type="caution">
    <text evidence="2">The sequence shown here is derived from an EMBL/GenBank/DDBJ whole genome shotgun (WGS) entry which is preliminary data.</text>
</comment>
<dbReference type="Proteomes" id="UP001234178">
    <property type="component" value="Unassembled WGS sequence"/>
</dbReference>
<name>A0ABQ9ZX27_9CRUS</name>
<dbReference type="EMBL" id="JAOYFB010000006">
    <property type="protein sequence ID" value="KAK4017464.1"/>
    <property type="molecule type" value="Genomic_DNA"/>
</dbReference>
<gene>
    <name evidence="2" type="ORF">OUZ56_032775</name>
</gene>
<reference evidence="2 3" key="1">
    <citation type="journal article" date="2023" name="Nucleic Acids Res.">
        <title>The hologenome of Daphnia magna reveals possible DNA methylation and microbiome-mediated evolution of the host genome.</title>
        <authorList>
            <person name="Chaturvedi A."/>
            <person name="Li X."/>
            <person name="Dhandapani V."/>
            <person name="Marshall H."/>
            <person name="Kissane S."/>
            <person name="Cuenca-Cambronero M."/>
            <person name="Asole G."/>
            <person name="Calvet F."/>
            <person name="Ruiz-Romero M."/>
            <person name="Marangio P."/>
            <person name="Guigo R."/>
            <person name="Rago D."/>
            <person name="Mirbahai L."/>
            <person name="Eastwood N."/>
            <person name="Colbourne J.K."/>
            <person name="Zhou J."/>
            <person name="Mallon E."/>
            <person name="Orsini L."/>
        </authorList>
    </citation>
    <scope>NUCLEOTIDE SEQUENCE [LARGE SCALE GENOMIC DNA]</scope>
    <source>
        <strain evidence="2">LRV0_1</strain>
    </source>
</reference>
<proteinExistence type="predicted"/>
<protein>
    <submittedName>
        <fullName evidence="2">Uncharacterized protein</fullName>
    </submittedName>
</protein>